<accession>A0A1H8VHZ6</accession>
<organism evidence="1 2">
    <name type="scientific">Halorientalis persicus</name>
    <dbReference type="NCBI Taxonomy" id="1367881"/>
    <lineage>
        <taxon>Archaea</taxon>
        <taxon>Methanobacteriati</taxon>
        <taxon>Methanobacteriota</taxon>
        <taxon>Stenosarchaea group</taxon>
        <taxon>Halobacteria</taxon>
        <taxon>Halobacteriales</taxon>
        <taxon>Haloarculaceae</taxon>
        <taxon>Halorientalis</taxon>
    </lineage>
</organism>
<reference evidence="2" key="1">
    <citation type="submission" date="2016-10" db="EMBL/GenBank/DDBJ databases">
        <authorList>
            <person name="Varghese N."/>
            <person name="Submissions S."/>
        </authorList>
    </citation>
    <scope>NUCLEOTIDE SEQUENCE [LARGE SCALE GENOMIC DNA]</scope>
    <source>
        <strain evidence="2">IBRC-M 10043</strain>
    </source>
</reference>
<sequence length="47" mass="5375">MNHHLMGRYTERMFTPNASEEKYVYPNLDSEILSSCDGAIGFPIILI</sequence>
<keyword evidence="2" id="KW-1185">Reference proteome</keyword>
<evidence type="ECO:0000313" key="2">
    <source>
        <dbReference type="Proteomes" id="UP000198775"/>
    </source>
</evidence>
<proteinExistence type="predicted"/>
<protein>
    <submittedName>
        <fullName evidence="1">Uncharacterized protein</fullName>
    </submittedName>
</protein>
<dbReference type="EMBL" id="FOCX01000038">
    <property type="protein sequence ID" value="SEP15009.1"/>
    <property type="molecule type" value="Genomic_DNA"/>
</dbReference>
<evidence type="ECO:0000313" key="1">
    <source>
        <dbReference type="EMBL" id="SEP15009.1"/>
    </source>
</evidence>
<gene>
    <name evidence="1" type="ORF">SAMN05216388_10382</name>
</gene>
<dbReference type="Proteomes" id="UP000198775">
    <property type="component" value="Unassembled WGS sequence"/>
</dbReference>
<name>A0A1H8VHZ6_9EURY</name>
<dbReference type="AlphaFoldDB" id="A0A1H8VHZ6"/>